<protein>
    <submittedName>
        <fullName evidence="2">Right-handed parallel beta-helix repeat-containing protein</fullName>
    </submittedName>
</protein>
<proteinExistence type="predicted"/>
<dbReference type="Gene3D" id="2.160.20.10">
    <property type="entry name" value="Single-stranded right-handed beta-helix, Pectin lyase-like"/>
    <property type="match status" value="1"/>
</dbReference>
<keyword evidence="1" id="KW-0732">Signal</keyword>
<accession>A0ABU2X6C1</accession>
<evidence type="ECO:0000313" key="3">
    <source>
        <dbReference type="Proteomes" id="UP001180754"/>
    </source>
</evidence>
<evidence type="ECO:0000256" key="1">
    <source>
        <dbReference type="SAM" id="SignalP"/>
    </source>
</evidence>
<comment type="caution">
    <text evidence="2">The sequence shown here is derived from an EMBL/GenBank/DDBJ whole genome shotgun (WGS) entry which is preliminary data.</text>
</comment>
<reference evidence="2" key="1">
    <citation type="submission" date="2024-05" db="EMBL/GenBank/DDBJ databases">
        <title>30 novel species of actinomycetes from the DSMZ collection.</title>
        <authorList>
            <person name="Nouioui I."/>
        </authorList>
    </citation>
    <scope>NUCLEOTIDE SEQUENCE</scope>
    <source>
        <strain evidence="2">DSM 41529</strain>
    </source>
</reference>
<keyword evidence="3" id="KW-1185">Reference proteome</keyword>
<dbReference type="InterPro" id="IPR012334">
    <property type="entry name" value="Pectin_lyas_fold"/>
</dbReference>
<dbReference type="RefSeq" id="WP_311721726.1">
    <property type="nucleotide sequence ID" value="NZ_JAVRFD010000001.1"/>
</dbReference>
<dbReference type="InterPro" id="IPR006626">
    <property type="entry name" value="PbH1"/>
</dbReference>
<organism evidence="2 3">
    <name type="scientific">Streptomyces lonegramiae</name>
    <dbReference type="NCBI Taxonomy" id="3075524"/>
    <lineage>
        <taxon>Bacteria</taxon>
        <taxon>Bacillati</taxon>
        <taxon>Actinomycetota</taxon>
        <taxon>Actinomycetes</taxon>
        <taxon>Kitasatosporales</taxon>
        <taxon>Streptomycetaceae</taxon>
        <taxon>Streptomyces</taxon>
    </lineage>
</organism>
<dbReference type="Proteomes" id="UP001180754">
    <property type="component" value="Unassembled WGS sequence"/>
</dbReference>
<feature type="signal peptide" evidence="1">
    <location>
        <begin position="1"/>
        <end position="29"/>
    </location>
</feature>
<dbReference type="SMART" id="SM00710">
    <property type="entry name" value="PbH1"/>
    <property type="match status" value="7"/>
</dbReference>
<sequence length="567" mass="58087">MRARMCAAVVAQGMLGLLLAGAATGTAHAATTTYYVSTFGSDSNSGTSPDQAWKSVGKVNGFAFPQGSTVAFQGQEWFSGCLVFNSTNVPVSSASTPFKVTSYGTGKATLKSTCTGEYSAAVTADAVSGFELNNLTLVNGTTTAAGVLLQNQKSSTATKGLKVTGSDISGFATPSGSSSTFGGQIMVLGYAVNGNSGPLDDVQILDNKLHGSSVTSTAGPGLYGWGSGVNITNVRVAGNSVYNLGMSPQSVGAGLTGNGWNGAVIERNVVHDIGANVTSCGGASGIMTYTSNDVTIRHNEVYNVQPSPAYTAGCDWDGIDLDGGTTNSVVEYNYTHDNAGSGYLAYTSTASSRVWGPNTYRYNISENDDWANAQGGLFDVVPSAPKNALSIYGNTFFTNKDQSANKKAGASACFLFGYASGTWASGSQIKDNICHMANKGTYGKTGQMYYNPYGQTGMTLSNNLYYGTNTGGWRWSGTTYADFAAWKATGLESGAVWGDPLFTSPGGGGTCSWSPTSGTGPQPCPQAYTLKSGSPALGAGTAVSGNGGVDYYGATIPSPPNIGADAS</sequence>
<evidence type="ECO:0000313" key="2">
    <source>
        <dbReference type="EMBL" id="MDT0541459.1"/>
    </source>
</evidence>
<gene>
    <name evidence="2" type="ORF">RND15_01845</name>
</gene>
<feature type="chain" id="PRO_5047336820" evidence="1">
    <location>
        <begin position="30"/>
        <end position="567"/>
    </location>
</feature>
<dbReference type="EMBL" id="JAVRFD010000001">
    <property type="protein sequence ID" value="MDT0541459.1"/>
    <property type="molecule type" value="Genomic_DNA"/>
</dbReference>
<dbReference type="SUPFAM" id="SSF51126">
    <property type="entry name" value="Pectin lyase-like"/>
    <property type="match status" value="2"/>
</dbReference>
<dbReference type="InterPro" id="IPR011050">
    <property type="entry name" value="Pectin_lyase_fold/virulence"/>
</dbReference>
<name>A0ABU2X6C1_9ACTN</name>